<dbReference type="Gene3D" id="3.60.21.10">
    <property type="match status" value="1"/>
</dbReference>
<dbReference type="GO" id="GO:0016020">
    <property type="term" value="C:membrane"/>
    <property type="evidence" value="ECO:0007669"/>
    <property type="project" value="GOC"/>
</dbReference>
<dbReference type="EMBL" id="KF734905">
    <property type="protein sequence ID" value="AHJ59485.1"/>
    <property type="molecule type" value="Genomic_DNA"/>
</dbReference>
<feature type="transmembrane region" description="Helical" evidence="5">
    <location>
        <begin position="21"/>
        <end position="44"/>
    </location>
</feature>
<dbReference type="FunFam" id="3.60.21.10:FF:000028">
    <property type="entry name" value="Putative metallophosphoesterase"/>
    <property type="match status" value="1"/>
</dbReference>
<dbReference type="AlphaFoldDB" id="W6I1V4"/>
<dbReference type="SUPFAM" id="SSF56300">
    <property type="entry name" value="Metallo-dependent phosphatases"/>
    <property type="match status" value="1"/>
</dbReference>
<evidence type="ECO:0000256" key="5">
    <source>
        <dbReference type="SAM" id="Phobius"/>
    </source>
</evidence>
<dbReference type="InterPro" id="IPR004843">
    <property type="entry name" value="Calcineurin-like_PHP"/>
</dbReference>
<gene>
    <name evidence="7" type="primary">ykuE</name>
    <name evidence="7" type="ORF">BPJ13880</name>
</gene>
<dbReference type="CDD" id="cd07385">
    <property type="entry name" value="MPP_YkuE_C"/>
    <property type="match status" value="1"/>
</dbReference>
<evidence type="ECO:0000256" key="4">
    <source>
        <dbReference type="ARBA" id="ARBA00061089"/>
    </source>
</evidence>
<dbReference type="EC" id="3.1.-.-" evidence="7"/>
<keyword evidence="2" id="KW-0479">Metal-binding</keyword>
<comment type="similarity">
    <text evidence="4">Belongs to the metallophosphoesterase superfamily.</text>
</comment>
<dbReference type="GO" id="GO:0046872">
    <property type="term" value="F:metal ion binding"/>
    <property type="evidence" value="ECO:0007669"/>
    <property type="project" value="UniProtKB-KW"/>
</dbReference>
<name>W6I1V4_BACPU</name>
<dbReference type="GO" id="GO:0008758">
    <property type="term" value="F:UDP-2,3-diacylglucosamine hydrolase activity"/>
    <property type="evidence" value="ECO:0007669"/>
    <property type="project" value="TreeGrafter"/>
</dbReference>
<reference evidence="7" key="1">
    <citation type="submission" date="2013-09" db="EMBL/GenBank/DDBJ databases">
        <title>Cell physiology of the biotechnological relevant bacterium Bacillus pumilus - an omics-based approach.</title>
        <authorList>
            <person name="Handtke S."/>
            <person name="Volland S."/>
            <person name="Methling K."/>
            <person name="Albrecht D."/>
            <person name="Becher D."/>
            <person name="Kufs J."/>
            <person name="Bongaerts J."/>
            <person name="Maurer K.-H."/>
            <person name="Lalk M."/>
            <person name="Liesegang H."/>
            <person name="Voigt B."/>
            <person name="Daniel R."/>
            <person name="Hecker M."/>
        </authorList>
    </citation>
    <scope>NUCLEOTIDE SEQUENCE</scope>
    <source>
        <strain evidence="7">Jo2</strain>
    </source>
</reference>
<dbReference type="GO" id="GO:0009245">
    <property type="term" value="P:lipid A biosynthetic process"/>
    <property type="evidence" value="ECO:0007669"/>
    <property type="project" value="TreeGrafter"/>
</dbReference>
<sequence length="298" mass="33504">MMLYLILFIKESYMKQLSRRQFLKGAAGASILGFLATTCGYGYARYIEPRMIDTVSMTIRDAQLPASFDQFKIAQFSDVHLSDTFPAKELESVVQQINAESPDLIVFTGDLVDYQASIEEHEKAKAYLTKLHAPFGKLAICGNHDYGPFGIDLYEKTMEDCGFTICKNDVFPLEKEGAHIQIATMDDLMMSVPDYDLMKREVSSDLFTLLLVHEPDAALELDTTPINLQLSGHTHGGQVQLPFYGPILTAPFGHTYVEGLYGSYQHRIYVNRGLGTTRLPLRFLAKPELTFFTLSSRI</sequence>
<proteinExistence type="inferred from homology"/>
<evidence type="ECO:0000256" key="3">
    <source>
        <dbReference type="ARBA" id="ARBA00022801"/>
    </source>
</evidence>
<comment type="cofactor">
    <cofactor evidence="1">
        <name>a divalent metal cation</name>
        <dbReference type="ChEBI" id="CHEBI:60240"/>
    </cofactor>
</comment>
<accession>W6I1V4</accession>
<evidence type="ECO:0000256" key="2">
    <source>
        <dbReference type="ARBA" id="ARBA00022723"/>
    </source>
</evidence>
<feature type="domain" description="Calcineurin-like phosphoesterase" evidence="6">
    <location>
        <begin position="71"/>
        <end position="236"/>
    </location>
</feature>
<keyword evidence="3 7" id="KW-0378">Hydrolase</keyword>
<keyword evidence="5" id="KW-0812">Transmembrane</keyword>
<dbReference type="PANTHER" id="PTHR31302:SF25">
    <property type="entry name" value="PHOSPHOESTERASE"/>
    <property type="match status" value="1"/>
</dbReference>
<keyword evidence="5" id="KW-1133">Transmembrane helix</keyword>
<keyword evidence="5" id="KW-0472">Membrane</keyword>
<dbReference type="Pfam" id="PF00149">
    <property type="entry name" value="Metallophos"/>
    <property type="match status" value="1"/>
</dbReference>
<organism evidence="7">
    <name type="scientific">Bacillus pumilus</name>
    <name type="common">Bacillus mesentericus</name>
    <dbReference type="NCBI Taxonomy" id="1408"/>
    <lineage>
        <taxon>Bacteria</taxon>
        <taxon>Bacillati</taxon>
        <taxon>Bacillota</taxon>
        <taxon>Bacilli</taxon>
        <taxon>Bacillales</taxon>
        <taxon>Bacillaceae</taxon>
        <taxon>Bacillus</taxon>
    </lineage>
</organism>
<dbReference type="InterPro" id="IPR051158">
    <property type="entry name" value="Metallophosphoesterase_sf"/>
</dbReference>
<evidence type="ECO:0000313" key="7">
    <source>
        <dbReference type="EMBL" id="AHJ59485.1"/>
    </source>
</evidence>
<evidence type="ECO:0000259" key="6">
    <source>
        <dbReference type="Pfam" id="PF00149"/>
    </source>
</evidence>
<protein>
    <submittedName>
        <fullName evidence="7">Metallophosphoesterase YkuE</fullName>
        <ecNumber evidence="7">3.1.-.-</ecNumber>
    </submittedName>
</protein>
<evidence type="ECO:0000256" key="1">
    <source>
        <dbReference type="ARBA" id="ARBA00001968"/>
    </source>
</evidence>
<dbReference type="PANTHER" id="PTHR31302">
    <property type="entry name" value="TRANSMEMBRANE PROTEIN WITH METALLOPHOSPHOESTERASE DOMAIN-RELATED"/>
    <property type="match status" value="1"/>
</dbReference>
<dbReference type="InterPro" id="IPR029052">
    <property type="entry name" value="Metallo-depent_PP-like"/>
</dbReference>